<evidence type="ECO:0000256" key="12">
    <source>
        <dbReference type="SAM" id="SignalP"/>
    </source>
</evidence>
<evidence type="ECO:0000256" key="2">
    <source>
        <dbReference type="ARBA" id="ARBA00011073"/>
    </source>
</evidence>
<evidence type="ECO:0000256" key="10">
    <source>
        <dbReference type="PROSITE-ProRule" id="PRU01240"/>
    </source>
</evidence>
<feature type="chain" id="PRO_5012401923" evidence="12">
    <location>
        <begin position="28"/>
        <end position="430"/>
    </location>
</feature>
<dbReference type="Proteomes" id="UP000242444">
    <property type="component" value="Unassembled WGS sequence"/>
</dbReference>
<feature type="transmembrane region" description="Helical" evidence="11">
    <location>
        <begin position="372"/>
        <end position="392"/>
    </location>
</feature>
<name>A0A263CYT7_9PSEU</name>
<evidence type="ECO:0000313" key="14">
    <source>
        <dbReference type="EMBL" id="OZM71334.1"/>
    </source>
</evidence>
<dbReference type="PANTHER" id="PTHR43399:SF4">
    <property type="entry name" value="CELL WALL-ASSOCIATED PROTEASE"/>
    <property type="match status" value="1"/>
</dbReference>
<evidence type="ECO:0000256" key="7">
    <source>
        <dbReference type="ARBA" id="ARBA00022825"/>
    </source>
</evidence>
<evidence type="ECO:0000313" key="15">
    <source>
        <dbReference type="Proteomes" id="UP000242444"/>
    </source>
</evidence>
<dbReference type="InterPro" id="IPR022398">
    <property type="entry name" value="Peptidase_S8_His-AS"/>
</dbReference>
<reference evidence="14 15" key="1">
    <citation type="submission" date="2017-07" db="EMBL/GenBank/DDBJ databases">
        <title>Amycolatopsis antarcticus sp. nov., isolated from the surface of an Antarcticus brown macroalga.</title>
        <authorList>
            <person name="Wang J."/>
            <person name="Leiva S."/>
            <person name="Huang J."/>
            <person name="Huang Y."/>
        </authorList>
    </citation>
    <scope>NUCLEOTIDE SEQUENCE [LARGE SCALE GENOMIC DNA]</scope>
    <source>
        <strain evidence="14 15">AU-G6</strain>
    </source>
</reference>
<dbReference type="InterPro" id="IPR036852">
    <property type="entry name" value="Peptidase_S8/S53_dom_sf"/>
</dbReference>
<dbReference type="Pfam" id="PF00082">
    <property type="entry name" value="Peptidase_S8"/>
    <property type="match status" value="1"/>
</dbReference>
<dbReference type="AlphaFoldDB" id="A0A263CYT7"/>
<proteinExistence type="inferred from homology"/>
<evidence type="ECO:0000256" key="8">
    <source>
        <dbReference type="ARBA" id="ARBA00022989"/>
    </source>
</evidence>
<dbReference type="InterPro" id="IPR023827">
    <property type="entry name" value="Peptidase_S8_Asp-AS"/>
</dbReference>
<gene>
    <name evidence="14" type="primary">mycP</name>
    <name evidence="14" type="ORF">CFN78_21345</name>
</gene>
<keyword evidence="7 10" id="KW-0720">Serine protease</keyword>
<dbReference type="InParanoid" id="A0A263CYT7"/>
<dbReference type="Gene3D" id="3.40.50.200">
    <property type="entry name" value="Peptidase S8/S53 domain"/>
    <property type="match status" value="1"/>
</dbReference>
<evidence type="ECO:0000256" key="5">
    <source>
        <dbReference type="ARBA" id="ARBA00022692"/>
    </source>
</evidence>
<organism evidence="14 15">
    <name type="scientific">Amycolatopsis antarctica</name>
    <dbReference type="NCBI Taxonomy" id="1854586"/>
    <lineage>
        <taxon>Bacteria</taxon>
        <taxon>Bacillati</taxon>
        <taxon>Actinomycetota</taxon>
        <taxon>Actinomycetes</taxon>
        <taxon>Pseudonocardiales</taxon>
        <taxon>Pseudonocardiaceae</taxon>
        <taxon>Amycolatopsis</taxon>
    </lineage>
</organism>
<comment type="caution">
    <text evidence="14">The sequence shown here is derived from an EMBL/GenBank/DDBJ whole genome shotgun (WGS) entry which is preliminary data.</text>
</comment>
<keyword evidence="3" id="KW-1003">Cell membrane</keyword>
<feature type="active site" description="Charge relay system" evidence="10">
    <location>
        <position position="276"/>
    </location>
</feature>
<keyword evidence="8 11" id="KW-1133">Transmembrane helix</keyword>
<dbReference type="RefSeq" id="WP_094864637.1">
    <property type="nucleotide sequence ID" value="NZ_NKYE01000014.1"/>
</dbReference>
<keyword evidence="6 10" id="KW-0378">Hydrolase</keyword>
<feature type="active site" description="Charge relay system" evidence="10">
    <location>
        <position position="111"/>
    </location>
</feature>
<feature type="active site" description="Charge relay system" evidence="10">
    <location>
        <position position="75"/>
    </location>
</feature>
<evidence type="ECO:0000256" key="1">
    <source>
        <dbReference type="ARBA" id="ARBA00004162"/>
    </source>
</evidence>
<evidence type="ECO:0000256" key="9">
    <source>
        <dbReference type="ARBA" id="ARBA00023136"/>
    </source>
</evidence>
<dbReference type="NCBIfam" id="TIGR03921">
    <property type="entry name" value="T7SS_mycosin"/>
    <property type="match status" value="1"/>
</dbReference>
<evidence type="ECO:0000256" key="4">
    <source>
        <dbReference type="ARBA" id="ARBA00022670"/>
    </source>
</evidence>
<dbReference type="InterPro" id="IPR051048">
    <property type="entry name" value="Peptidase_S8/S53_subtilisin"/>
</dbReference>
<dbReference type="PANTHER" id="PTHR43399">
    <property type="entry name" value="SUBTILISIN-RELATED"/>
    <property type="match status" value="1"/>
</dbReference>
<dbReference type="GO" id="GO:0004252">
    <property type="term" value="F:serine-type endopeptidase activity"/>
    <property type="evidence" value="ECO:0007669"/>
    <property type="project" value="UniProtKB-UniRule"/>
</dbReference>
<dbReference type="InterPro" id="IPR015500">
    <property type="entry name" value="Peptidase_S8_subtilisin-rel"/>
</dbReference>
<dbReference type="EMBL" id="NKYE01000014">
    <property type="protein sequence ID" value="OZM71334.1"/>
    <property type="molecule type" value="Genomic_DNA"/>
</dbReference>
<sequence>MKTLSRFLVTTAVAAAVWATAPVPAHAAPPPAGTCPNPEPAQAVITEQPWAQKMLDPETVWQHSTGAGVLVAVVDSGVDSDHPQLGGDKVLPGEDFYLVGDLPGNFDCASHGTAVAGIIGANPADGVGFAGLAPGARILPVRVAERDTDDNGTSQGLDVGLLASGIRYAADQGAKVINLSLSGRVDDPGVREAVAHARSKDALVVAAVGNMGQQDLPGGPTYPSAYDGVLGVGAVDMAGQRLAESQVGPQVDLVAPGGSVASASRAAGHQYWKGSSFAAPFVAASAALVRAAWPALSADEVAERLKATATPAPGGRDSTSYGAGLVNPYRAVTDELTSVAPAAMPMVAPAPVDPEQARLASWWDSAGQGGRLLAVGAGAGALLGAAGVVVLSRGRRSGWRARRAAPVAATREIEEPPDQVFLLPPPSSER</sequence>
<evidence type="ECO:0000256" key="6">
    <source>
        <dbReference type="ARBA" id="ARBA00022801"/>
    </source>
</evidence>
<dbReference type="OrthoDB" id="5240330at2"/>
<dbReference type="InterPro" id="IPR000209">
    <property type="entry name" value="Peptidase_S8/S53_dom"/>
</dbReference>
<accession>A0A263CYT7</accession>
<keyword evidence="12" id="KW-0732">Signal</keyword>
<feature type="domain" description="Peptidase S8/S53" evidence="13">
    <location>
        <begin position="66"/>
        <end position="324"/>
    </location>
</feature>
<evidence type="ECO:0000256" key="3">
    <source>
        <dbReference type="ARBA" id="ARBA00022475"/>
    </source>
</evidence>
<protein>
    <submittedName>
        <fullName evidence="14">Type VII secretion-associated serine protease mycosin</fullName>
    </submittedName>
</protein>
<dbReference type="GO" id="GO:0006508">
    <property type="term" value="P:proteolysis"/>
    <property type="evidence" value="ECO:0007669"/>
    <property type="project" value="UniProtKB-KW"/>
</dbReference>
<evidence type="ECO:0000259" key="13">
    <source>
        <dbReference type="Pfam" id="PF00082"/>
    </source>
</evidence>
<comment type="similarity">
    <text evidence="2 10">Belongs to the peptidase S8 family.</text>
</comment>
<dbReference type="PRINTS" id="PR00723">
    <property type="entry name" value="SUBTILISIN"/>
</dbReference>
<keyword evidence="15" id="KW-1185">Reference proteome</keyword>
<keyword evidence="4 10" id="KW-0645">Protease</keyword>
<dbReference type="PROSITE" id="PS00136">
    <property type="entry name" value="SUBTILASE_ASP"/>
    <property type="match status" value="1"/>
</dbReference>
<evidence type="ECO:0000256" key="11">
    <source>
        <dbReference type="SAM" id="Phobius"/>
    </source>
</evidence>
<comment type="subcellular location">
    <subcellularLocation>
        <location evidence="1">Cell membrane</location>
        <topology evidence="1">Single-pass membrane protein</topology>
    </subcellularLocation>
</comment>
<keyword evidence="9 11" id="KW-0472">Membrane</keyword>
<dbReference type="SUPFAM" id="SSF52743">
    <property type="entry name" value="Subtilisin-like"/>
    <property type="match status" value="1"/>
</dbReference>
<dbReference type="PROSITE" id="PS00137">
    <property type="entry name" value="SUBTILASE_HIS"/>
    <property type="match status" value="1"/>
</dbReference>
<dbReference type="InterPro" id="IPR023834">
    <property type="entry name" value="T7SS_pept_S8A_mycosin"/>
</dbReference>
<dbReference type="GO" id="GO:0005886">
    <property type="term" value="C:plasma membrane"/>
    <property type="evidence" value="ECO:0007669"/>
    <property type="project" value="UniProtKB-SubCell"/>
</dbReference>
<keyword evidence="5 11" id="KW-0812">Transmembrane</keyword>
<dbReference type="PROSITE" id="PS51892">
    <property type="entry name" value="SUBTILASE"/>
    <property type="match status" value="1"/>
</dbReference>
<feature type="signal peptide" evidence="12">
    <location>
        <begin position="1"/>
        <end position="27"/>
    </location>
</feature>